<feature type="binding site" evidence="8">
    <location>
        <position position="80"/>
    </location>
    <ligand>
        <name>Mg(2+)</name>
        <dbReference type="ChEBI" id="CHEBI:18420"/>
        <label>1</label>
        <note>catalytic</note>
    </ligand>
</feature>
<feature type="binding site" evidence="8">
    <location>
        <position position="158"/>
    </location>
    <ligand>
        <name>Mg(2+)</name>
        <dbReference type="ChEBI" id="CHEBI:18420"/>
        <label>1</label>
        <note>catalytic</note>
    </ligand>
</feature>
<dbReference type="Gene3D" id="3.30.540.10">
    <property type="entry name" value="Fructose-1,6-Bisphosphatase, subunit A, domain 1"/>
    <property type="match status" value="1"/>
</dbReference>
<comment type="catalytic activity">
    <reaction evidence="5">
        <text>1D-myo-inositol 1,3,4-trisphosphate + H2O = 1D-myo-inositol 3,4-bisphosphate + phosphate</text>
        <dbReference type="Rhea" id="RHEA:70319"/>
        <dbReference type="ChEBI" id="CHEBI:15377"/>
        <dbReference type="ChEBI" id="CHEBI:43474"/>
        <dbReference type="ChEBI" id="CHEBI:58414"/>
        <dbReference type="ChEBI" id="CHEBI:83241"/>
    </reaction>
    <physiologicalReaction direction="left-to-right" evidence="5">
        <dbReference type="Rhea" id="RHEA:70320"/>
    </physiologicalReaction>
</comment>
<protein>
    <recommendedName>
        <fullName evidence="7">inositol-1,4-bisphosphate 1-phosphatase</fullName>
        <ecNumber evidence="7">3.1.3.57</ecNumber>
    </recommendedName>
</protein>
<dbReference type="GO" id="GO:0046872">
    <property type="term" value="F:metal ion binding"/>
    <property type="evidence" value="ECO:0007669"/>
    <property type="project" value="UniProtKB-KW"/>
</dbReference>
<evidence type="ECO:0000313" key="10">
    <source>
        <dbReference type="Proteomes" id="UP001152320"/>
    </source>
</evidence>
<dbReference type="EC" id="3.1.3.57" evidence="7"/>
<dbReference type="EMBL" id="JAIZAY010000018">
    <property type="protein sequence ID" value="KAJ8025216.1"/>
    <property type="molecule type" value="Genomic_DNA"/>
</dbReference>
<dbReference type="InterPro" id="IPR044897">
    <property type="entry name" value="INPP1_dom_1"/>
</dbReference>
<dbReference type="PANTHER" id="PTHR43028:SF3">
    <property type="entry name" value="INOSITOL POLYPHOSPHATE 1-PHOSPHATASE"/>
    <property type="match status" value="1"/>
</dbReference>
<dbReference type="GO" id="GO:0004441">
    <property type="term" value="F:inositol-1,4-bisphosphate 1-phosphatase activity"/>
    <property type="evidence" value="ECO:0007669"/>
    <property type="project" value="UniProtKB-EC"/>
</dbReference>
<evidence type="ECO:0000313" key="9">
    <source>
        <dbReference type="EMBL" id="KAJ8025216.1"/>
    </source>
</evidence>
<dbReference type="PROSITE" id="PS00629">
    <property type="entry name" value="IMP_1"/>
    <property type="match status" value="1"/>
</dbReference>
<dbReference type="InterPro" id="IPR020583">
    <property type="entry name" value="Inositol_monoP_metal-BS"/>
</dbReference>
<dbReference type="PANTHER" id="PTHR43028">
    <property type="entry name" value="3'(2'),5'-BISPHOSPHATE NUCLEOTIDASE 1"/>
    <property type="match status" value="1"/>
</dbReference>
<dbReference type="Gene3D" id="4.10.460.10">
    <property type="entry name" value="Inositol Polyphosphate 1-phosphatase, domain 1"/>
    <property type="match status" value="1"/>
</dbReference>
<comment type="caution">
    <text evidence="9">The sequence shown here is derived from an EMBL/GenBank/DDBJ whole genome shotgun (WGS) entry which is preliminary data.</text>
</comment>
<evidence type="ECO:0000256" key="8">
    <source>
        <dbReference type="PIRSR" id="PIRSR600760-2"/>
    </source>
</evidence>
<evidence type="ECO:0000256" key="3">
    <source>
        <dbReference type="ARBA" id="ARBA00022723"/>
    </source>
</evidence>
<comment type="catalytic activity">
    <reaction evidence="6">
        <text>1D-myo-inositol 1,4-bisphosphate + H2O = 1D-myo-inositol 4-phosphate + phosphate</text>
        <dbReference type="Rhea" id="RHEA:15553"/>
        <dbReference type="ChEBI" id="CHEBI:15377"/>
        <dbReference type="ChEBI" id="CHEBI:43474"/>
        <dbReference type="ChEBI" id="CHEBI:58282"/>
        <dbReference type="ChEBI" id="CHEBI:58469"/>
        <dbReference type="EC" id="3.1.3.57"/>
    </reaction>
    <physiologicalReaction direction="left-to-right" evidence="6">
        <dbReference type="Rhea" id="RHEA:15554"/>
    </physiologicalReaction>
</comment>
<evidence type="ECO:0000256" key="1">
    <source>
        <dbReference type="ARBA" id="ARBA00009759"/>
    </source>
</evidence>
<dbReference type="AlphaFoldDB" id="A0A9Q0YT25"/>
<keyword evidence="10" id="KW-1185">Reference proteome</keyword>
<proteinExistence type="inferred from homology"/>
<comment type="similarity">
    <text evidence="1">Belongs to the inositol monophosphatase superfamily.</text>
</comment>
<keyword evidence="4 8" id="KW-0460">Magnesium</keyword>
<evidence type="ECO:0000256" key="5">
    <source>
        <dbReference type="ARBA" id="ARBA00044465"/>
    </source>
</evidence>
<feature type="binding site" evidence="8">
    <location>
        <position position="298"/>
    </location>
    <ligand>
        <name>Mg(2+)</name>
        <dbReference type="ChEBI" id="CHEBI:18420"/>
        <label>1</label>
        <note>catalytic</note>
    </ligand>
</feature>
<dbReference type="Proteomes" id="UP001152320">
    <property type="component" value="Chromosome 18"/>
</dbReference>
<dbReference type="Pfam" id="PF00459">
    <property type="entry name" value="Inositol_P"/>
    <property type="match status" value="1"/>
</dbReference>
<keyword evidence="3 8" id="KW-0479">Metal-binding</keyword>
<evidence type="ECO:0000256" key="2">
    <source>
        <dbReference type="ARBA" id="ARBA00022671"/>
    </source>
</evidence>
<feature type="binding site" evidence="8">
    <location>
        <position position="157"/>
    </location>
    <ligand>
        <name>Mg(2+)</name>
        <dbReference type="ChEBI" id="CHEBI:18420"/>
        <label>1</label>
        <note>catalytic</note>
    </ligand>
</feature>
<accession>A0A9Q0YT25</accession>
<evidence type="ECO:0000256" key="6">
    <source>
        <dbReference type="ARBA" id="ARBA00044478"/>
    </source>
</evidence>
<dbReference type="InterPro" id="IPR050725">
    <property type="entry name" value="CysQ/Inositol_MonoPase"/>
</dbReference>
<dbReference type="PROSITE" id="PS00630">
    <property type="entry name" value="IMP_2"/>
    <property type="match status" value="1"/>
</dbReference>
<dbReference type="GO" id="GO:0046854">
    <property type="term" value="P:phosphatidylinositol phosphate biosynthetic process"/>
    <property type="evidence" value="ECO:0007669"/>
    <property type="project" value="InterPro"/>
</dbReference>
<comment type="cofactor">
    <cofactor evidence="8">
        <name>Mg(2+)</name>
        <dbReference type="ChEBI" id="CHEBI:18420"/>
    </cofactor>
</comment>
<dbReference type="Gene3D" id="3.40.190.80">
    <property type="match status" value="1"/>
</dbReference>
<reference evidence="9" key="1">
    <citation type="submission" date="2021-10" db="EMBL/GenBank/DDBJ databases">
        <title>Tropical sea cucumber genome reveals ecological adaptation and Cuvierian tubules defense mechanism.</title>
        <authorList>
            <person name="Chen T."/>
        </authorList>
    </citation>
    <scope>NUCLEOTIDE SEQUENCE</scope>
    <source>
        <strain evidence="9">Nanhai2018</strain>
        <tissue evidence="9">Muscle</tissue>
    </source>
</reference>
<evidence type="ECO:0000256" key="4">
    <source>
        <dbReference type="ARBA" id="ARBA00022842"/>
    </source>
</evidence>
<name>A0A9Q0YT25_HOLLE</name>
<dbReference type="InterPro" id="IPR020550">
    <property type="entry name" value="Inositol_monophosphatase_CS"/>
</dbReference>
<evidence type="ECO:0000256" key="7">
    <source>
        <dbReference type="ARBA" id="ARBA00044519"/>
    </source>
</evidence>
<dbReference type="OrthoDB" id="9977309at2759"/>
<dbReference type="SUPFAM" id="SSF56655">
    <property type="entry name" value="Carbohydrate phosphatase"/>
    <property type="match status" value="1"/>
</dbReference>
<organism evidence="9 10">
    <name type="scientific">Holothuria leucospilota</name>
    <name type="common">Black long sea cucumber</name>
    <name type="synonym">Mertensiothuria leucospilota</name>
    <dbReference type="NCBI Taxonomy" id="206669"/>
    <lineage>
        <taxon>Eukaryota</taxon>
        <taxon>Metazoa</taxon>
        <taxon>Echinodermata</taxon>
        <taxon>Eleutherozoa</taxon>
        <taxon>Echinozoa</taxon>
        <taxon>Holothuroidea</taxon>
        <taxon>Aspidochirotacea</taxon>
        <taxon>Aspidochirotida</taxon>
        <taxon>Holothuriidae</taxon>
        <taxon>Holothuria</taxon>
    </lineage>
</organism>
<keyword evidence="2" id="KW-0452">Lithium</keyword>
<feature type="binding site" evidence="8">
    <location>
        <position position="155"/>
    </location>
    <ligand>
        <name>Mg(2+)</name>
        <dbReference type="ChEBI" id="CHEBI:18420"/>
        <label>1</label>
        <note>catalytic</note>
    </ligand>
</feature>
<gene>
    <name evidence="9" type="ORF">HOLleu_35359</name>
</gene>
<dbReference type="InterPro" id="IPR000760">
    <property type="entry name" value="Inositol_monophosphatase-like"/>
</dbReference>
<sequence length="374" mass="41567">MAALLECLIKLSEKAGNLARIIRSENALFQLLVERKDDILKNDDSFVQDFKTLGDVLIQEMIRFEIQKKFANLAERVYGEETNKFTNTLGDTVTVSIQPTVSQTAEILNKILNSNKEAAQLLAQALHEDVTVEVGSKVKSLDLDMDFDSLGIWIDPIDGTSEFIKGKSDSEPEEGIYPSGLQCALVLIGVFDIHTGEPVMGVINQPFTENTEDGRWQGRVLWGVCHKDVMASSFSARQSTNNSIKCIVSSAEKEEYTTNLSKLGKVCTSCGAGYKMLCVIEELVDAYFVSKGQTYKWDTCAPHALLRSIGGGIVDFEATVKCNQSREARLQKKELVYHKPDADDLDEKNRWSNTGGLIAYRGEECLEKIIHAFC</sequence>